<sequence length="99" mass="11291">MVLLSDRAIAVYNSRFLGLNRPTDVLSFKLDPGEGEVLISAETARRQAEELGHSLEQELMILAIHGFLHLQGFLDYKPADRRRMEAETRRLLRLAGRET</sequence>
<evidence type="ECO:0000313" key="8">
    <source>
        <dbReference type="EMBL" id="OPZ93582.1"/>
    </source>
</evidence>
<dbReference type="GO" id="GO:0006364">
    <property type="term" value="P:rRNA processing"/>
    <property type="evidence" value="ECO:0007669"/>
    <property type="project" value="InterPro"/>
</dbReference>
<evidence type="ECO:0000256" key="5">
    <source>
        <dbReference type="ARBA" id="ARBA00022759"/>
    </source>
</evidence>
<dbReference type="EMBL" id="MWAK01000017">
    <property type="protein sequence ID" value="OPZ93582.1"/>
    <property type="molecule type" value="Genomic_DNA"/>
</dbReference>
<accession>A0A1V5MKH2</accession>
<proteinExistence type="inferred from homology"/>
<dbReference type="GO" id="GO:0004222">
    <property type="term" value="F:metalloendopeptidase activity"/>
    <property type="evidence" value="ECO:0007669"/>
    <property type="project" value="InterPro"/>
</dbReference>
<dbReference type="Proteomes" id="UP000485484">
    <property type="component" value="Unassembled WGS sequence"/>
</dbReference>
<keyword evidence="4" id="KW-0479">Metal-binding</keyword>
<dbReference type="GO" id="GO:0046872">
    <property type="term" value="F:metal ion binding"/>
    <property type="evidence" value="ECO:0007669"/>
    <property type="project" value="UniProtKB-KW"/>
</dbReference>
<comment type="similarity">
    <text evidence="2">Belongs to the endoribonuclease YbeY family.</text>
</comment>
<comment type="caution">
    <text evidence="8">The sequence shown here is derived from an EMBL/GenBank/DDBJ whole genome shotgun (WGS) entry which is preliminary data.</text>
</comment>
<dbReference type="NCBIfam" id="TIGR00043">
    <property type="entry name" value="rRNA maturation RNase YbeY"/>
    <property type="match status" value="1"/>
</dbReference>
<dbReference type="PANTHER" id="PTHR46986">
    <property type="entry name" value="ENDORIBONUCLEASE YBEY, CHLOROPLASTIC"/>
    <property type="match status" value="1"/>
</dbReference>
<keyword evidence="7" id="KW-0862">Zinc</keyword>
<dbReference type="EC" id="3.1.-.-" evidence="8"/>
<evidence type="ECO:0000256" key="3">
    <source>
        <dbReference type="ARBA" id="ARBA00022722"/>
    </source>
</evidence>
<dbReference type="GO" id="GO:0004519">
    <property type="term" value="F:endonuclease activity"/>
    <property type="evidence" value="ECO:0007669"/>
    <property type="project" value="UniProtKB-KW"/>
</dbReference>
<evidence type="ECO:0000256" key="4">
    <source>
        <dbReference type="ARBA" id="ARBA00022723"/>
    </source>
</evidence>
<keyword evidence="5" id="KW-0255">Endonuclease</keyword>
<dbReference type="Gene3D" id="3.40.390.30">
    <property type="entry name" value="Metalloproteases ('zincins'), catalytic domain"/>
    <property type="match status" value="1"/>
</dbReference>
<keyword evidence="3" id="KW-0540">Nuclease</keyword>
<protein>
    <submittedName>
        <fullName evidence="8">Endoribonuclease YbeY</fullName>
        <ecNumber evidence="8">3.1.-.-</ecNumber>
    </submittedName>
</protein>
<dbReference type="InterPro" id="IPR002036">
    <property type="entry name" value="YbeY"/>
</dbReference>
<dbReference type="PROSITE" id="PS01306">
    <property type="entry name" value="UPF0054"/>
    <property type="match status" value="1"/>
</dbReference>
<evidence type="ECO:0000256" key="7">
    <source>
        <dbReference type="ARBA" id="ARBA00022833"/>
    </source>
</evidence>
<dbReference type="InterPro" id="IPR023091">
    <property type="entry name" value="MetalPrtase_cat_dom_sf_prd"/>
</dbReference>
<evidence type="ECO:0000256" key="6">
    <source>
        <dbReference type="ARBA" id="ARBA00022801"/>
    </source>
</evidence>
<evidence type="ECO:0000256" key="1">
    <source>
        <dbReference type="ARBA" id="ARBA00001947"/>
    </source>
</evidence>
<dbReference type="SUPFAM" id="SSF55486">
    <property type="entry name" value="Metalloproteases ('zincins'), catalytic domain"/>
    <property type="match status" value="1"/>
</dbReference>
<comment type="cofactor">
    <cofactor evidence="1">
        <name>Zn(2+)</name>
        <dbReference type="ChEBI" id="CHEBI:29105"/>
    </cofactor>
</comment>
<gene>
    <name evidence="8" type="primary">ybeY</name>
    <name evidence="8" type="ORF">BWY73_00238</name>
</gene>
<keyword evidence="6 8" id="KW-0378">Hydrolase</keyword>
<dbReference type="PANTHER" id="PTHR46986:SF1">
    <property type="entry name" value="ENDORIBONUCLEASE YBEY, CHLOROPLASTIC"/>
    <property type="match status" value="1"/>
</dbReference>
<dbReference type="InterPro" id="IPR020549">
    <property type="entry name" value="YbeY_CS"/>
</dbReference>
<evidence type="ECO:0000256" key="2">
    <source>
        <dbReference type="ARBA" id="ARBA00010875"/>
    </source>
</evidence>
<organism evidence="8 9">
    <name type="scientific">candidate division TA06 bacterium ADurb.Bin417</name>
    <dbReference type="NCBI Taxonomy" id="1852828"/>
    <lineage>
        <taxon>Bacteria</taxon>
        <taxon>Bacteria division TA06</taxon>
    </lineage>
</organism>
<dbReference type="Pfam" id="PF02130">
    <property type="entry name" value="YbeY"/>
    <property type="match status" value="1"/>
</dbReference>
<name>A0A1V5MKH2_UNCT6</name>
<reference evidence="8 9" key="1">
    <citation type="submission" date="2017-02" db="EMBL/GenBank/DDBJ databases">
        <title>Delving into the versatile metabolic prowess of the omnipresent phylum Bacteroidetes.</title>
        <authorList>
            <person name="Nobu M.K."/>
            <person name="Mei R."/>
            <person name="Narihiro T."/>
            <person name="Kuroda K."/>
            <person name="Liu W.-T."/>
        </authorList>
    </citation>
    <scope>NUCLEOTIDE SEQUENCE [LARGE SCALE GENOMIC DNA]</scope>
    <source>
        <strain evidence="8">ADurb.Bin417</strain>
    </source>
</reference>
<evidence type="ECO:0000313" key="9">
    <source>
        <dbReference type="Proteomes" id="UP000485484"/>
    </source>
</evidence>
<dbReference type="AlphaFoldDB" id="A0A1V5MKH2"/>